<feature type="transmembrane region" description="Helical" evidence="1">
    <location>
        <begin position="63"/>
        <end position="86"/>
    </location>
</feature>
<evidence type="ECO:0000313" key="4">
    <source>
        <dbReference type="Proteomes" id="UP000228614"/>
    </source>
</evidence>
<feature type="chain" id="PRO_5013843323" evidence="2">
    <location>
        <begin position="27"/>
        <end position="131"/>
    </location>
</feature>
<keyword evidence="1" id="KW-0812">Transmembrane</keyword>
<feature type="transmembrane region" description="Helical" evidence="1">
    <location>
        <begin position="107"/>
        <end position="128"/>
    </location>
</feature>
<sequence>MKFIFKKFLLVIFSILFFAAPVFVMAQATTNNLGNAIDRVDTVAGTEGAGLENKDINEVVSTVIVAIFALLGVIFLVLMIYAGFLWMTARGNDEQVSRAQKILQQSVIGLIIIVGAYAITYFVLSNLLPKQ</sequence>
<accession>A0A2H0V7M8</accession>
<keyword evidence="1" id="KW-1133">Transmembrane helix</keyword>
<dbReference type="AlphaFoldDB" id="A0A2H0V7M8"/>
<dbReference type="Pfam" id="PF18895">
    <property type="entry name" value="T4SS_pilin"/>
    <property type="match status" value="1"/>
</dbReference>
<keyword evidence="1" id="KW-0472">Membrane</keyword>
<gene>
    <name evidence="3" type="ORF">COT95_00495</name>
</gene>
<evidence type="ECO:0000256" key="1">
    <source>
        <dbReference type="SAM" id="Phobius"/>
    </source>
</evidence>
<organism evidence="3 4">
    <name type="scientific">Candidatus Falkowbacteria bacterium CG10_big_fil_rev_8_21_14_0_10_37_6</name>
    <dbReference type="NCBI Taxonomy" id="1974563"/>
    <lineage>
        <taxon>Bacteria</taxon>
        <taxon>Candidatus Falkowiibacteriota</taxon>
    </lineage>
</organism>
<feature type="signal peptide" evidence="2">
    <location>
        <begin position="1"/>
        <end position="26"/>
    </location>
</feature>
<dbReference type="InterPro" id="IPR043993">
    <property type="entry name" value="T4SS_pilin"/>
</dbReference>
<keyword evidence="2" id="KW-0732">Signal</keyword>
<evidence type="ECO:0000256" key="2">
    <source>
        <dbReference type="SAM" id="SignalP"/>
    </source>
</evidence>
<protein>
    <submittedName>
        <fullName evidence="3">Uncharacterized protein</fullName>
    </submittedName>
</protein>
<reference evidence="4" key="1">
    <citation type="submission" date="2017-09" db="EMBL/GenBank/DDBJ databases">
        <title>Depth-based differentiation of microbial function through sediment-hosted aquifers and enrichment of novel symbionts in the deep terrestrial subsurface.</title>
        <authorList>
            <person name="Probst A.J."/>
            <person name="Ladd B."/>
            <person name="Jarett J.K."/>
            <person name="Geller-Mcgrath D.E."/>
            <person name="Sieber C.M.K."/>
            <person name="Emerson J.B."/>
            <person name="Anantharaman K."/>
            <person name="Thomas B.C."/>
            <person name="Malmstrom R."/>
            <person name="Stieglmeier M."/>
            <person name="Klingl A."/>
            <person name="Woyke T."/>
            <person name="Ryan C.M."/>
            <person name="Banfield J.F."/>
        </authorList>
    </citation>
    <scope>NUCLEOTIDE SEQUENCE [LARGE SCALE GENOMIC DNA]</scope>
</reference>
<proteinExistence type="predicted"/>
<name>A0A2H0V7M8_9BACT</name>
<comment type="caution">
    <text evidence="3">The sequence shown here is derived from an EMBL/GenBank/DDBJ whole genome shotgun (WGS) entry which is preliminary data.</text>
</comment>
<dbReference type="Proteomes" id="UP000228614">
    <property type="component" value="Unassembled WGS sequence"/>
</dbReference>
<dbReference type="EMBL" id="PFAN01000031">
    <property type="protein sequence ID" value="PIR95104.1"/>
    <property type="molecule type" value="Genomic_DNA"/>
</dbReference>
<evidence type="ECO:0000313" key="3">
    <source>
        <dbReference type="EMBL" id="PIR95104.1"/>
    </source>
</evidence>